<evidence type="ECO:0000313" key="3">
    <source>
        <dbReference type="Proteomes" id="UP001206483"/>
    </source>
</evidence>
<feature type="transmembrane region" description="Helical" evidence="1">
    <location>
        <begin position="127"/>
        <end position="147"/>
    </location>
</feature>
<feature type="transmembrane region" description="Helical" evidence="1">
    <location>
        <begin position="84"/>
        <end position="107"/>
    </location>
</feature>
<dbReference type="RefSeq" id="WP_253804441.1">
    <property type="nucleotide sequence ID" value="NZ_BAAAUB010000050.1"/>
</dbReference>
<comment type="caution">
    <text evidence="2">The sequence shown here is derived from an EMBL/GenBank/DDBJ whole genome shotgun (WGS) entry which is preliminary data.</text>
</comment>
<keyword evidence="3" id="KW-1185">Reference proteome</keyword>
<organism evidence="2 3">
    <name type="scientific">Kitasatospora paracochleata</name>
    <dbReference type="NCBI Taxonomy" id="58354"/>
    <lineage>
        <taxon>Bacteria</taxon>
        <taxon>Bacillati</taxon>
        <taxon>Actinomycetota</taxon>
        <taxon>Actinomycetes</taxon>
        <taxon>Kitasatosporales</taxon>
        <taxon>Streptomycetaceae</taxon>
        <taxon>Kitasatospora</taxon>
    </lineage>
</organism>
<dbReference type="Proteomes" id="UP001206483">
    <property type="component" value="Unassembled WGS sequence"/>
</dbReference>
<keyword evidence="1" id="KW-0812">Transmembrane</keyword>
<gene>
    <name evidence="2" type="ORF">FHR36_007294</name>
</gene>
<accession>A0ABT1J9F3</accession>
<feature type="transmembrane region" description="Helical" evidence="1">
    <location>
        <begin position="41"/>
        <end position="64"/>
    </location>
</feature>
<evidence type="ECO:0000313" key="2">
    <source>
        <dbReference type="EMBL" id="MCP2314095.1"/>
    </source>
</evidence>
<proteinExistence type="predicted"/>
<sequence length="162" mass="17301">MRKPPVLTKGCPHRWCRPLHRVLTAEGAVLVVALSLHQLGYLAYLLALSVLVRSIVALVTRRTLADSAADDDRTVEPGDVRSRWANLAVSLDLAFAVISPFVIAAVLQAGHNTMLTDAVGHGPTATVVGTVVCCAPGALCLAAHYLATRPRRRKRVLVPATN</sequence>
<dbReference type="EMBL" id="JAMZDX010000008">
    <property type="protein sequence ID" value="MCP2314095.1"/>
    <property type="molecule type" value="Genomic_DNA"/>
</dbReference>
<evidence type="ECO:0000256" key="1">
    <source>
        <dbReference type="SAM" id="Phobius"/>
    </source>
</evidence>
<protein>
    <submittedName>
        <fullName evidence="2">Uncharacterized protein</fullName>
    </submittedName>
</protein>
<name>A0ABT1J9F3_9ACTN</name>
<keyword evidence="1" id="KW-1133">Transmembrane helix</keyword>
<keyword evidence="1" id="KW-0472">Membrane</keyword>
<reference evidence="2 3" key="1">
    <citation type="submission" date="2022-06" db="EMBL/GenBank/DDBJ databases">
        <title>Sequencing the genomes of 1000 actinobacteria strains.</title>
        <authorList>
            <person name="Klenk H.-P."/>
        </authorList>
    </citation>
    <scope>NUCLEOTIDE SEQUENCE [LARGE SCALE GENOMIC DNA]</scope>
    <source>
        <strain evidence="2 3">DSM 41656</strain>
    </source>
</reference>